<keyword evidence="4" id="KW-1185">Reference proteome</keyword>
<name>A0A4V1YSE3_9BACE</name>
<reference evidence="1 4" key="1">
    <citation type="journal article" date="2019" name="Nat. Med.">
        <title>A library of human gut bacterial isolates paired with longitudinal multiomics data enables mechanistic microbiome research.</title>
        <authorList>
            <person name="Poyet M."/>
            <person name="Groussin M."/>
            <person name="Gibbons S.M."/>
            <person name="Avila-Pacheco J."/>
            <person name="Jiang X."/>
            <person name="Kearney S.M."/>
            <person name="Perrotta A.R."/>
            <person name="Berdy B."/>
            <person name="Zhao S."/>
            <person name="Lieberman T.D."/>
            <person name="Swanson P.K."/>
            <person name="Smith M."/>
            <person name="Roesemann S."/>
            <person name="Alexander J.E."/>
            <person name="Rich S.A."/>
            <person name="Livny J."/>
            <person name="Vlamakis H."/>
            <person name="Clish C."/>
            <person name="Bullock K."/>
            <person name="Deik A."/>
            <person name="Scott J."/>
            <person name="Pierce K.A."/>
            <person name="Xavier R.J."/>
            <person name="Alm E.J."/>
        </authorList>
    </citation>
    <scope>NUCLEOTIDE SEQUENCE [LARGE SCALE GENOMIC DNA]</scope>
    <source>
        <strain evidence="1 4">BIOML-A1</strain>
    </source>
</reference>
<evidence type="ECO:0000313" key="3">
    <source>
        <dbReference type="Proteomes" id="UP000291917"/>
    </source>
</evidence>
<evidence type="ECO:0000313" key="1">
    <source>
        <dbReference type="EMBL" id="KAA5269357.1"/>
    </source>
</evidence>
<dbReference type="Proteomes" id="UP000335496">
    <property type="component" value="Unassembled WGS sequence"/>
</dbReference>
<reference evidence="2 3" key="2">
    <citation type="journal article" date="2019" name="Science, e1252229">
        <title>Invertible promoters mediate bacterial phase variation, antibiotic resistance, and host adaptation in the gut.</title>
        <authorList>
            <person name="Jiang X."/>
            <person name="Hall A.B."/>
            <person name="Arthur T.D."/>
            <person name="Plichta D.R."/>
            <person name="Covington C.T."/>
            <person name="Poyet M."/>
            <person name="Crothers J."/>
            <person name="Moses P.L."/>
            <person name="Tolonen A.C."/>
            <person name="Vlamakis H."/>
            <person name="Alm E.J."/>
            <person name="Xavier R.J."/>
        </authorList>
    </citation>
    <scope>NUCLEOTIDE SEQUENCE [LARGE SCALE GENOMIC DNA]</scope>
    <source>
        <strain evidence="2">Bj_0095</strain>
        <strain evidence="3">bj_0095</strain>
    </source>
</reference>
<gene>
    <name evidence="2" type="ORF">EAJ03_17515</name>
    <name evidence="1" type="ORF">F2Z23_17925</name>
</gene>
<dbReference type="AlphaFoldDB" id="A0A4V1YSE3"/>
<accession>A0A4V1YSE3</accession>
<evidence type="ECO:0000313" key="4">
    <source>
        <dbReference type="Proteomes" id="UP000335496"/>
    </source>
</evidence>
<protein>
    <submittedName>
        <fullName evidence="2">4-hydroxy-3-methylbut-2-enyl diphosphate reductase</fullName>
    </submittedName>
</protein>
<dbReference type="Proteomes" id="UP000291917">
    <property type="component" value="Unassembled WGS sequence"/>
</dbReference>
<organism evidence="2 3">
    <name type="scientific">Bacteroides eggerthii</name>
    <dbReference type="NCBI Taxonomy" id="28111"/>
    <lineage>
        <taxon>Bacteria</taxon>
        <taxon>Pseudomonadati</taxon>
        <taxon>Bacteroidota</taxon>
        <taxon>Bacteroidia</taxon>
        <taxon>Bacteroidales</taxon>
        <taxon>Bacteroidaceae</taxon>
        <taxon>Bacteroides</taxon>
    </lineage>
</organism>
<evidence type="ECO:0000313" key="2">
    <source>
        <dbReference type="EMBL" id="RYT69280.1"/>
    </source>
</evidence>
<sequence length="132" mass="15841">MSLSVSCVEKNGYYEPGQEETIFLLVDKTWEREYPVDLNGKKFMCHEFWRFSDNGKGSYKTISTYEDGNKEEIVTYFQWSFTTPNFKIIYMDYPKYWEIEKLTETELNICETNEDPITVLDQAKRYRKLTCK</sequence>
<comment type="caution">
    <text evidence="2">The sequence shown here is derived from an EMBL/GenBank/DDBJ whole genome shotgun (WGS) entry which is preliminary data.</text>
</comment>
<dbReference type="EMBL" id="VVZX01000035">
    <property type="protein sequence ID" value="KAA5269357.1"/>
    <property type="molecule type" value="Genomic_DNA"/>
</dbReference>
<proteinExistence type="predicted"/>
<dbReference type="EMBL" id="RCXL01000037">
    <property type="protein sequence ID" value="RYT69280.1"/>
    <property type="molecule type" value="Genomic_DNA"/>
</dbReference>